<gene>
    <name evidence="2" type="ORF">HK100_004555</name>
</gene>
<name>A0AAD5SSY0_9FUNG</name>
<sequence>MSIPVSLLTRFRIRVDVKKCAPLSTGTDNAVLKNDNEPGSSPTTTTTTAKTTKPKAFVSRAIAQRVVQDIATKHGLRTLTFPSLAVKFRPDELNANNNIYKPRPLSRQIVADAMVAANTPIISNPNLNRIKSTKDLVSALSATNFAAPKSLLAQSYDVFNNVDTVKAYFHQMDVEGTRPPNLFLRPTAKTSSQ</sequence>
<feature type="compositionally biased region" description="Low complexity" evidence="1">
    <location>
        <begin position="42"/>
        <end position="52"/>
    </location>
</feature>
<feature type="region of interest" description="Disordered" evidence="1">
    <location>
        <begin position="26"/>
        <end position="52"/>
    </location>
</feature>
<evidence type="ECO:0000256" key="1">
    <source>
        <dbReference type="SAM" id="MobiDB-lite"/>
    </source>
</evidence>
<keyword evidence="3" id="KW-1185">Reference proteome</keyword>
<dbReference type="EMBL" id="JADGJH010002227">
    <property type="protein sequence ID" value="KAJ3101350.1"/>
    <property type="molecule type" value="Genomic_DNA"/>
</dbReference>
<reference evidence="2" key="1">
    <citation type="submission" date="2020-05" db="EMBL/GenBank/DDBJ databases">
        <title>Phylogenomic resolution of chytrid fungi.</title>
        <authorList>
            <person name="Stajich J.E."/>
            <person name="Amses K."/>
            <person name="Simmons R."/>
            <person name="Seto K."/>
            <person name="Myers J."/>
            <person name="Bonds A."/>
            <person name="Quandt C.A."/>
            <person name="Barry K."/>
            <person name="Liu P."/>
            <person name="Grigoriev I."/>
            <person name="Longcore J.E."/>
            <person name="James T.Y."/>
        </authorList>
    </citation>
    <scope>NUCLEOTIDE SEQUENCE</scope>
    <source>
        <strain evidence="2">JEL0513</strain>
    </source>
</reference>
<dbReference type="AlphaFoldDB" id="A0AAD5SSY0"/>
<evidence type="ECO:0000313" key="2">
    <source>
        <dbReference type="EMBL" id="KAJ3101350.1"/>
    </source>
</evidence>
<organism evidence="2 3">
    <name type="scientific">Physocladia obscura</name>
    <dbReference type="NCBI Taxonomy" id="109957"/>
    <lineage>
        <taxon>Eukaryota</taxon>
        <taxon>Fungi</taxon>
        <taxon>Fungi incertae sedis</taxon>
        <taxon>Chytridiomycota</taxon>
        <taxon>Chytridiomycota incertae sedis</taxon>
        <taxon>Chytridiomycetes</taxon>
        <taxon>Chytridiales</taxon>
        <taxon>Chytriomycetaceae</taxon>
        <taxon>Physocladia</taxon>
    </lineage>
</organism>
<proteinExistence type="predicted"/>
<protein>
    <submittedName>
        <fullName evidence="2">Uncharacterized protein</fullName>
    </submittedName>
</protein>
<comment type="caution">
    <text evidence="2">The sequence shown here is derived from an EMBL/GenBank/DDBJ whole genome shotgun (WGS) entry which is preliminary data.</text>
</comment>
<dbReference type="Proteomes" id="UP001211907">
    <property type="component" value="Unassembled WGS sequence"/>
</dbReference>
<accession>A0AAD5SSY0</accession>
<evidence type="ECO:0000313" key="3">
    <source>
        <dbReference type="Proteomes" id="UP001211907"/>
    </source>
</evidence>